<evidence type="ECO:0000313" key="2">
    <source>
        <dbReference type="Proteomes" id="UP001732700"/>
    </source>
</evidence>
<dbReference type="EnsemblPlants" id="AVESA.00010b.r2.4CG1276820.1">
    <property type="protein sequence ID" value="AVESA.00010b.r2.4CG1276820.1.CDS"/>
    <property type="gene ID" value="AVESA.00010b.r2.4CG1276820"/>
</dbReference>
<sequence length="408" mass="44915">MEVLAPADVTSPPFALCPRYSLLAVGTTSPPAPRGDAEETGASRVDVLRLLRPTGELHLDDTLQVDCVLQAPGLRRVAWSSTLNNGDDDERETVEQRQYPAGVLAGGFNDGTVRIWNPEPAIVSDMKKASVSKKDKPVLMLSEDLKEAKAQKTQIIASLSKMNSEIGAIAWTGKDFFKTTEEERGDDWQTVENDPDWELICKDEPVASHQATTKMKLLTETRDMTGPVLGLAFSEVNRYWMATAAVGERIYIHDLHHPFLVSKKKRELSEAYSDINCQTTCLKWSKTYPTVLASTNDAGVTISSANNGGSAAVKIWDIRYPPSPCHQYGCGASGVLSLSWNCSGQLLASHKNGNISYYNPYKNKLLEDMNFANSDLGLAWTHSDDTVVTFSSKNGVKLYEIGWMLEDC</sequence>
<reference evidence="1" key="1">
    <citation type="submission" date="2021-05" db="EMBL/GenBank/DDBJ databases">
        <authorList>
            <person name="Scholz U."/>
            <person name="Mascher M."/>
            <person name="Fiebig A."/>
        </authorList>
    </citation>
    <scope>NUCLEOTIDE SEQUENCE [LARGE SCALE GENOMIC DNA]</scope>
</reference>
<protein>
    <submittedName>
        <fullName evidence="1">Uncharacterized protein</fullName>
    </submittedName>
</protein>
<evidence type="ECO:0000313" key="1">
    <source>
        <dbReference type="EnsemblPlants" id="AVESA.00010b.r2.4CG1276820.1.CDS"/>
    </source>
</evidence>
<reference evidence="1" key="2">
    <citation type="submission" date="2025-09" db="UniProtKB">
        <authorList>
            <consortium name="EnsemblPlants"/>
        </authorList>
    </citation>
    <scope>IDENTIFICATION</scope>
</reference>
<organism evidence="1 2">
    <name type="scientific">Avena sativa</name>
    <name type="common">Oat</name>
    <dbReference type="NCBI Taxonomy" id="4498"/>
    <lineage>
        <taxon>Eukaryota</taxon>
        <taxon>Viridiplantae</taxon>
        <taxon>Streptophyta</taxon>
        <taxon>Embryophyta</taxon>
        <taxon>Tracheophyta</taxon>
        <taxon>Spermatophyta</taxon>
        <taxon>Magnoliopsida</taxon>
        <taxon>Liliopsida</taxon>
        <taxon>Poales</taxon>
        <taxon>Poaceae</taxon>
        <taxon>BOP clade</taxon>
        <taxon>Pooideae</taxon>
        <taxon>Poodae</taxon>
        <taxon>Poeae</taxon>
        <taxon>Poeae Chloroplast Group 1 (Aveneae type)</taxon>
        <taxon>Aveninae</taxon>
        <taxon>Avena</taxon>
    </lineage>
</organism>
<accession>A0ACD5WWM0</accession>
<proteinExistence type="predicted"/>
<dbReference type="Proteomes" id="UP001732700">
    <property type="component" value="Chromosome 4C"/>
</dbReference>
<keyword evidence="2" id="KW-1185">Reference proteome</keyword>
<name>A0ACD5WWM0_AVESA</name>